<feature type="region of interest" description="Disordered" evidence="2">
    <location>
        <begin position="197"/>
        <end position="218"/>
    </location>
</feature>
<evidence type="ECO:0000256" key="1">
    <source>
        <dbReference type="ARBA" id="ARBA00008861"/>
    </source>
</evidence>
<proteinExistence type="inferred from homology"/>
<feature type="compositionally biased region" description="Basic and acidic residues" evidence="2">
    <location>
        <begin position="10"/>
        <end position="23"/>
    </location>
</feature>
<dbReference type="AlphaFoldDB" id="A0AAD5RLX5"/>
<evidence type="ECO:0000313" key="4">
    <source>
        <dbReference type="Proteomes" id="UP001201980"/>
    </source>
</evidence>
<feature type="compositionally biased region" description="Polar residues" evidence="2">
    <location>
        <begin position="24"/>
        <end position="41"/>
    </location>
</feature>
<dbReference type="PANTHER" id="PTHR31544">
    <property type="entry name" value="AIG2-LIKE PROTEIN D"/>
    <property type="match status" value="1"/>
</dbReference>
<protein>
    <submittedName>
        <fullName evidence="3">AIG2-like protein C</fullName>
    </submittedName>
</protein>
<organism evidence="3 4">
    <name type="scientific">Zalerion maritima</name>
    <dbReference type="NCBI Taxonomy" id="339359"/>
    <lineage>
        <taxon>Eukaryota</taxon>
        <taxon>Fungi</taxon>
        <taxon>Dikarya</taxon>
        <taxon>Ascomycota</taxon>
        <taxon>Pezizomycotina</taxon>
        <taxon>Sordariomycetes</taxon>
        <taxon>Lulworthiomycetidae</taxon>
        <taxon>Lulworthiales</taxon>
        <taxon>Lulworthiaceae</taxon>
        <taxon>Zalerion</taxon>
    </lineage>
</organism>
<comment type="caution">
    <text evidence="3">The sequence shown here is derived from an EMBL/GenBank/DDBJ whole genome shotgun (WGS) entry which is preliminary data.</text>
</comment>
<feature type="region of interest" description="Disordered" evidence="2">
    <location>
        <begin position="1"/>
        <end position="113"/>
    </location>
</feature>
<dbReference type="CDD" id="cd06661">
    <property type="entry name" value="GGCT_like"/>
    <property type="match status" value="1"/>
</dbReference>
<comment type="similarity">
    <text evidence="1">Belongs to the gamma-glutamylcyclotransferase family.</text>
</comment>
<dbReference type="InterPro" id="IPR013024">
    <property type="entry name" value="GGCT-like"/>
</dbReference>
<sequence>MDLGTVNPKQPERTKSAPSDNRRNASSLLTTQASGDFSSPHPTAAVAQDGFADLTSQPGPPTAFNKTPRTIPDAATGAEAPASHPTFSDPNAARLHPTNGSPVNASNERENEDEEEFVFRPAYFFLYGSLMDPDVLARVVKLPQSEYPPVFRKASVSGYKMKIWAREYPVLVPRSAIIRSGDGEHLCQVTSLTNSVSNAARPRAESHGAESGDDAPEEKVHGSIWLATDMDQALRLQQYETAAYIACDIRVKLEDGSGEKTRAVTFCWAGDPNDRDLYEGKFDLAQWQRDIKPQLLGVGSYEQR</sequence>
<evidence type="ECO:0000313" key="3">
    <source>
        <dbReference type="EMBL" id="KAJ2898355.1"/>
    </source>
</evidence>
<reference evidence="3" key="1">
    <citation type="submission" date="2022-07" db="EMBL/GenBank/DDBJ databases">
        <title>Draft genome sequence of Zalerion maritima ATCC 34329, a (micro)plastics degrading marine fungus.</title>
        <authorList>
            <person name="Paco A."/>
            <person name="Goncalves M.F.M."/>
            <person name="Rocha-Santos T.A.P."/>
            <person name="Alves A."/>
        </authorList>
    </citation>
    <scope>NUCLEOTIDE SEQUENCE</scope>
    <source>
        <strain evidence="3">ATCC 34329</strain>
    </source>
</reference>
<dbReference type="Gene3D" id="3.10.490.10">
    <property type="entry name" value="Gamma-glutamyl cyclotransferase-like"/>
    <property type="match status" value="1"/>
</dbReference>
<dbReference type="PANTHER" id="PTHR31544:SF4">
    <property type="entry name" value="GAMMA-GLUTAMYLCYCLOTRANSFERASE-RELATED"/>
    <property type="match status" value="1"/>
</dbReference>
<dbReference type="InterPro" id="IPR045038">
    <property type="entry name" value="AIG2-like"/>
</dbReference>
<evidence type="ECO:0000256" key="2">
    <source>
        <dbReference type="SAM" id="MobiDB-lite"/>
    </source>
</evidence>
<keyword evidence="4" id="KW-1185">Reference proteome</keyword>
<dbReference type="Proteomes" id="UP001201980">
    <property type="component" value="Unassembled WGS sequence"/>
</dbReference>
<name>A0AAD5RLX5_9PEZI</name>
<dbReference type="EMBL" id="JAKWBI020000234">
    <property type="protein sequence ID" value="KAJ2898355.1"/>
    <property type="molecule type" value="Genomic_DNA"/>
</dbReference>
<gene>
    <name evidence="3" type="ORF">MKZ38_003983</name>
</gene>
<accession>A0AAD5RLX5</accession>